<dbReference type="EMBL" id="JARBHB010000006">
    <property type="protein sequence ID" value="KAJ8881063.1"/>
    <property type="molecule type" value="Genomic_DNA"/>
</dbReference>
<evidence type="ECO:0000256" key="1">
    <source>
        <dbReference type="SAM" id="MobiDB-lite"/>
    </source>
</evidence>
<accession>A0ABQ9HAE3</accession>
<name>A0ABQ9HAE3_9NEOP</name>
<proteinExistence type="predicted"/>
<evidence type="ECO:0000313" key="3">
    <source>
        <dbReference type="Proteomes" id="UP001159363"/>
    </source>
</evidence>
<gene>
    <name evidence="2" type="ORF">PR048_017536</name>
</gene>
<dbReference type="Proteomes" id="UP001159363">
    <property type="component" value="Chromosome 5"/>
</dbReference>
<sequence>MRLERAFKKQSSDTRKTPNDRVKRWRERKKYIKASEHDRCCERRGISAEEMDSLPLGNNTHTDCLMSARLLCITSRRLSTVCPSAVLLDPAAAGWRLAGLHVPAALNTRRGFTNTTLCPKRRSAYGLALIAAMCRFSRVGRVVTPPGTRSAPWVTASVVESEVDARTLNEERIWEYPCCHGIAVDREWSCTEFKPRRRTAGLAVNYKISHQQLSLPYTIFCMNCFTKSQLLYKEYKDHPGALLEETNIRTTRLNVERASEASLKLIYVLWLRRSPVIPAPIPASPQPSAP</sequence>
<evidence type="ECO:0000313" key="2">
    <source>
        <dbReference type="EMBL" id="KAJ8881063.1"/>
    </source>
</evidence>
<reference evidence="2 3" key="1">
    <citation type="submission" date="2023-02" db="EMBL/GenBank/DDBJ databases">
        <title>LHISI_Scaffold_Assembly.</title>
        <authorList>
            <person name="Stuart O.P."/>
            <person name="Cleave R."/>
            <person name="Magrath M.J.L."/>
            <person name="Mikheyev A.S."/>
        </authorList>
    </citation>
    <scope>NUCLEOTIDE SEQUENCE [LARGE SCALE GENOMIC DNA]</scope>
    <source>
        <strain evidence="2">Daus_M_001</strain>
        <tissue evidence="2">Leg muscle</tissue>
    </source>
</reference>
<organism evidence="2 3">
    <name type="scientific">Dryococelus australis</name>
    <dbReference type="NCBI Taxonomy" id="614101"/>
    <lineage>
        <taxon>Eukaryota</taxon>
        <taxon>Metazoa</taxon>
        <taxon>Ecdysozoa</taxon>
        <taxon>Arthropoda</taxon>
        <taxon>Hexapoda</taxon>
        <taxon>Insecta</taxon>
        <taxon>Pterygota</taxon>
        <taxon>Neoptera</taxon>
        <taxon>Polyneoptera</taxon>
        <taxon>Phasmatodea</taxon>
        <taxon>Verophasmatodea</taxon>
        <taxon>Anareolatae</taxon>
        <taxon>Phasmatidae</taxon>
        <taxon>Eurycanthinae</taxon>
        <taxon>Dryococelus</taxon>
    </lineage>
</organism>
<feature type="region of interest" description="Disordered" evidence="1">
    <location>
        <begin position="1"/>
        <end position="24"/>
    </location>
</feature>
<protein>
    <submittedName>
        <fullName evidence="2">Uncharacterized protein</fullName>
    </submittedName>
</protein>
<feature type="compositionally biased region" description="Basic and acidic residues" evidence="1">
    <location>
        <begin position="1"/>
        <end position="22"/>
    </location>
</feature>
<comment type="caution">
    <text evidence="2">The sequence shown here is derived from an EMBL/GenBank/DDBJ whole genome shotgun (WGS) entry which is preliminary data.</text>
</comment>
<keyword evidence="3" id="KW-1185">Reference proteome</keyword>